<feature type="region of interest" description="Disordered" evidence="1">
    <location>
        <begin position="1"/>
        <end position="24"/>
    </location>
</feature>
<feature type="compositionally biased region" description="Polar residues" evidence="1">
    <location>
        <begin position="1"/>
        <end position="14"/>
    </location>
</feature>
<protein>
    <submittedName>
        <fullName evidence="2">Uncharacterized protein</fullName>
    </submittedName>
</protein>
<accession>A0A8H5HDI9</accession>
<reference evidence="2 3" key="1">
    <citation type="journal article" date="2020" name="ISME J.">
        <title>Uncovering the hidden diversity of litter-decomposition mechanisms in mushroom-forming fungi.</title>
        <authorList>
            <person name="Floudas D."/>
            <person name="Bentzer J."/>
            <person name="Ahren D."/>
            <person name="Johansson T."/>
            <person name="Persson P."/>
            <person name="Tunlid A."/>
        </authorList>
    </citation>
    <scope>NUCLEOTIDE SEQUENCE [LARGE SCALE GENOMIC DNA]</scope>
    <source>
        <strain evidence="2 3">CBS 661.87</strain>
    </source>
</reference>
<dbReference type="EMBL" id="JAACJP010000011">
    <property type="protein sequence ID" value="KAF5381259.1"/>
    <property type="molecule type" value="Genomic_DNA"/>
</dbReference>
<name>A0A8H5HDI9_9AGAR</name>
<dbReference type="Proteomes" id="UP000565441">
    <property type="component" value="Unassembled WGS sequence"/>
</dbReference>
<evidence type="ECO:0000313" key="3">
    <source>
        <dbReference type="Proteomes" id="UP000565441"/>
    </source>
</evidence>
<organism evidence="2 3">
    <name type="scientific">Tricholomella constricta</name>
    <dbReference type="NCBI Taxonomy" id="117010"/>
    <lineage>
        <taxon>Eukaryota</taxon>
        <taxon>Fungi</taxon>
        <taxon>Dikarya</taxon>
        <taxon>Basidiomycota</taxon>
        <taxon>Agaricomycotina</taxon>
        <taxon>Agaricomycetes</taxon>
        <taxon>Agaricomycetidae</taxon>
        <taxon>Agaricales</taxon>
        <taxon>Tricholomatineae</taxon>
        <taxon>Lyophyllaceae</taxon>
        <taxon>Tricholomella</taxon>
    </lineage>
</organism>
<keyword evidence="3" id="KW-1185">Reference proteome</keyword>
<proteinExistence type="predicted"/>
<dbReference type="OrthoDB" id="2669263at2759"/>
<sequence length="221" mass="24982">MSHSNHTSMFQSQTPRPPPSETDEAREFLEELAIEVRFSMERLRSALISQYGSIENGIIAVKNTRADDERAMNIPVAAQIGRKPSEGEAIQVTELGPNVSIRVYEGDLAQYHSYSLDFVDKSGQYIRTPKDITLYSDRFGGAQIFSIEGSLRRQRKGSAGFNRSMERLQKGKAAPDPNWETYMVPEGIRIRIKQEGHDDRFLDIPTRGPAVLHPKLMLFRG</sequence>
<evidence type="ECO:0000256" key="1">
    <source>
        <dbReference type="SAM" id="MobiDB-lite"/>
    </source>
</evidence>
<dbReference type="AlphaFoldDB" id="A0A8H5HDI9"/>
<evidence type="ECO:0000313" key="2">
    <source>
        <dbReference type="EMBL" id="KAF5381259.1"/>
    </source>
</evidence>
<comment type="caution">
    <text evidence="2">The sequence shown here is derived from an EMBL/GenBank/DDBJ whole genome shotgun (WGS) entry which is preliminary data.</text>
</comment>
<gene>
    <name evidence="2" type="ORF">D9615_008411</name>
</gene>